<dbReference type="AlphaFoldDB" id="A0A2L0EWR8"/>
<evidence type="ECO:0000313" key="3">
    <source>
        <dbReference type="EMBL" id="AUX43705.1"/>
    </source>
</evidence>
<evidence type="ECO:0000256" key="1">
    <source>
        <dbReference type="ARBA" id="ARBA00022801"/>
    </source>
</evidence>
<name>A0A2L0EWR8_SORCE</name>
<evidence type="ECO:0000259" key="2">
    <source>
        <dbReference type="Pfam" id="PF00561"/>
    </source>
</evidence>
<dbReference type="PRINTS" id="PR00111">
    <property type="entry name" value="ABHYDROLASE"/>
</dbReference>
<organism evidence="3 4">
    <name type="scientific">Sorangium cellulosum</name>
    <name type="common">Polyangium cellulosum</name>
    <dbReference type="NCBI Taxonomy" id="56"/>
    <lineage>
        <taxon>Bacteria</taxon>
        <taxon>Pseudomonadati</taxon>
        <taxon>Myxococcota</taxon>
        <taxon>Polyangia</taxon>
        <taxon>Polyangiales</taxon>
        <taxon>Polyangiaceae</taxon>
        <taxon>Sorangium</taxon>
    </lineage>
</organism>
<dbReference type="EMBL" id="CP012673">
    <property type="protein sequence ID" value="AUX43705.1"/>
    <property type="molecule type" value="Genomic_DNA"/>
</dbReference>
<gene>
    <name evidence="3" type="ORF">SOCE26_051580</name>
</gene>
<proteinExistence type="predicted"/>
<dbReference type="PANTHER" id="PTHR43329">
    <property type="entry name" value="EPOXIDE HYDROLASE"/>
    <property type="match status" value="1"/>
</dbReference>
<dbReference type="SUPFAM" id="SSF53474">
    <property type="entry name" value="alpha/beta-Hydrolases"/>
    <property type="match status" value="1"/>
</dbReference>
<keyword evidence="1 3" id="KW-0378">Hydrolase</keyword>
<sequence>MNLDESLLSHRFTERNGVRLHYVEAGEGPLVVLLHGFPELWYSWRHQIPALVQAGFRVIAPDMRGYNLSDKPEGVAAYAIDELTADVAALIRVAGDTRSARAAAVVGHDWGAGVAWAFAARHPELYDRLVVLNGPHPARLIASFRTARQLRKSWYMFFFQLPKVPELLAQRNDYEMFRAVLKDDPRRPGAVTDEELARYVEAWSRPGALTATINYYRAAFRPASLLGSGKLPRIEAPVLVIWGEHDRYLGAELAAPDPAAVPNARVARVPDAGHPVHYDRPERVNQLLLEFLRENRA</sequence>
<dbReference type="EC" id="3.3.2.9" evidence="3"/>
<dbReference type="GO" id="GO:0033961">
    <property type="term" value="F:cis-stilbene-oxide hydrolase activity"/>
    <property type="evidence" value="ECO:0007669"/>
    <property type="project" value="UniProtKB-EC"/>
</dbReference>
<dbReference type="InterPro" id="IPR000073">
    <property type="entry name" value="AB_hydrolase_1"/>
</dbReference>
<accession>A0A2L0EWR8</accession>
<dbReference type="Gene3D" id="3.40.50.1820">
    <property type="entry name" value="alpha/beta hydrolase"/>
    <property type="match status" value="1"/>
</dbReference>
<dbReference type="InterPro" id="IPR029058">
    <property type="entry name" value="AB_hydrolase_fold"/>
</dbReference>
<dbReference type="InterPro" id="IPR000639">
    <property type="entry name" value="Epox_hydrolase-like"/>
</dbReference>
<feature type="domain" description="AB hydrolase-1" evidence="2">
    <location>
        <begin position="29"/>
        <end position="281"/>
    </location>
</feature>
<dbReference type="OrthoDB" id="5342129at2"/>
<evidence type="ECO:0000313" key="4">
    <source>
        <dbReference type="Proteomes" id="UP000238348"/>
    </source>
</evidence>
<dbReference type="PRINTS" id="PR00412">
    <property type="entry name" value="EPOXHYDRLASE"/>
</dbReference>
<dbReference type="Pfam" id="PF00561">
    <property type="entry name" value="Abhydrolase_1"/>
    <property type="match status" value="1"/>
</dbReference>
<dbReference type="Proteomes" id="UP000238348">
    <property type="component" value="Chromosome"/>
</dbReference>
<reference evidence="3 4" key="1">
    <citation type="submission" date="2015-09" db="EMBL/GenBank/DDBJ databases">
        <title>Sorangium comparison.</title>
        <authorList>
            <person name="Zaburannyi N."/>
            <person name="Bunk B."/>
            <person name="Overmann J."/>
            <person name="Mueller R."/>
        </authorList>
    </citation>
    <scope>NUCLEOTIDE SEQUENCE [LARGE SCALE GENOMIC DNA]</scope>
    <source>
        <strain evidence="3 4">So ce26</strain>
    </source>
</reference>
<protein>
    <submittedName>
        <fullName evidence="3">Epoxide hydrolase</fullName>
        <ecNumber evidence="3">3.3.2.9</ecNumber>
    </submittedName>
</protein>